<sequence>MVVKLGLTPADLKLPPPRKANNSPPTTSFPSSPRSEAGTPSTPNVGLSRPGTVNNNNGSTPKQGKAALFTPVVSQAEQQHNSAQDSVAPTVPK</sequence>
<dbReference type="AlphaFoldDB" id="A0AAD4D268"/>
<evidence type="ECO:0000313" key="3">
    <source>
        <dbReference type="Proteomes" id="UP001194580"/>
    </source>
</evidence>
<protein>
    <submittedName>
        <fullName evidence="2">Uncharacterized protein</fullName>
    </submittedName>
</protein>
<name>A0AAD4D268_9FUNG</name>
<feature type="non-terminal residue" evidence="2">
    <location>
        <position position="93"/>
    </location>
</feature>
<feature type="compositionally biased region" description="Polar residues" evidence="1">
    <location>
        <begin position="72"/>
        <end position="87"/>
    </location>
</feature>
<gene>
    <name evidence="2" type="ORF">BGZ95_007375</name>
</gene>
<feature type="compositionally biased region" description="Polar residues" evidence="1">
    <location>
        <begin position="38"/>
        <end position="62"/>
    </location>
</feature>
<evidence type="ECO:0000313" key="2">
    <source>
        <dbReference type="EMBL" id="KAG0249870.1"/>
    </source>
</evidence>
<comment type="caution">
    <text evidence="2">The sequence shown here is derived from an EMBL/GenBank/DDBJ whole genome shotgun (WGS) entry which is preliminary data.</text>
</comment>
<accession>A0AAD4D268</accession>
<dbReference type="Proteomes" id="UP001194580">
    <property type="component" value="Unassembled WGS sequence"/>
</dbReference>
<organism evidence="2 3">
    <name type="scientific">Linnemannia exigua</name>
    <dbReference type="NCBI Taxonomy" id="604196"/>
    <lineage>
        <taxon>Eukaryota</taxon>
        <taxon>Fungi</taxon>
        <taxon>Fungi incertae sedis</taxon>
        <taxon>Mucoromycota</taxon>
        <taxon>Mortierellomycotina</taxon>
        <taxon>Mortierellomycetes</taxon>
        <taxon>Mortierellales</taxon>
        <taxon>Mortierellaceae</taxon>
        <taxon>Linnemannia</taxon>
    </lineage>
</organism>
<reference evidence="2" key="1">
    <citation type="journal article" date="2020" name="Fungal Divers.">
        <title>Resolving the Mortierellaceae phylogeny through synthesis of multi-gene phylogenetics and phylogenomics.</title>
        <authorList>
            <person name="Vandepol N."/>
            <person name="Liber J."/>
            <person name="Desiro A."/>
            <person name="Na H."/>
            <person name="Kennedy M."/>
            <person name="Barry K."/>
            <person name="Grigoriev I.V."/>
            <person name="Miller A.N."/>
            <person name="O'Donnell K."/>
            <person name="Stajich J.E."/>
            <person name="Bonito G."/>
        </authorList>
    </citation>
    <scope>NUCLEOTIDE SEQUENCE</scope>
    <source>
        <strain evidence="2">NRRL 28262</strain>
    </source>
</reference>
<feature type="compositionally biased region" description="Low complexity" evidence="1">
    <location>
        <begin position="23"/>
        <end position="33"/>
    </location>
</feature>
<keyword evidence="3" id="KW-1185">Reference proteome</keyword>
<feature type="region of interest" description="Disordered" evidence="1">
    <location>
        <begin position="1"/>
        <end position="93"/>
    </location>
</feature>
<proteinExistence type="predicted"/>
<evidence type="ECO:0000256" key="1">
    <source>
        <dbReference type="SAM" id="MobiDB-lite"/>
    </source>
</evidence>
<dbReference type="EMBL" id="JAAAIL010003595">
    <property type="protein sequence ID" value="KAG0249870.1"/>
    <property type="molecule type" value="Genomic_DNA"/>
</dbReference>